<dbReference type="GeneID" id="24874859"/>
<accession>A0A3G1B2E5</accession>
<dbReference type="RefSeq" id="WP_048187522.1">
    <property type="nucleotide sequence ID" value="NZ_CP011097.1"/>
</dbReference>
<name>A0A3G1B2E5_9ARCH</name>
<dbReference type="EMBL" id="CP011097">
    <property type="protein sequence ID" value="AJZ75119.1"/>
    <property type="molecule type" value="Genomic_DNA"/>
</dbReference>
<organism evidence="1 2">
    <name type="scientific">Candidatus Nitrosotenuis cloacae</name>
    <dbReference type="NCBI Taxonomy" id="1603555"/>
    <lineage>
        <taxon>Archaea</taxon>
        <taxon>Nitrososphaerota</taxon>
        <taxon>Candidatus Nitrosotenuis</taxon>
    </lineage>
</organism>
<evidence type="ECO:0000313" key="1">
    <source>
        <dbReference type="EMBL" id="AJZ75119.1"/>
    </source>
</evidence>
<reference evidence="1 2" key="1">
    <citation type="journal article" date="2016" name="Sci. Rep.">
        <title>A novel ammonia-oxidizing archaeon from wastewater treatment plant: Its enrichment, physiological and genomic characteristics.</title>
        <authorList>
            <person name="Li Y."/>
            <person name="Ding K."/>
            <person name="Wen X."/>
            <person name="Zhang B."/>
            <person name="Shen B."/>
            <person name="Yang Y."/>
        </authorList>
    </citation>
    <scope>NUCLEOTIDE SEQUENCE [LARGE SCALE GENOMIC DNA]</scope>
    <source>
        <strain evidence="1 2">SAT1</strain>
    </source>
</reference>
<sequence length="349" mass="38660">MKTRYLIFFSLVALAYPVIMANAEPAFVYSEQVTKTGDAIQVCYQIVDVNAKPIGETGIILSLDGKQKQEELTATDTNGIAIASFVVNPDTFTLKIAKILGNNTYTTTHETKITVLDSGVTSEPKTKSVTLAAKPKVKMTCADQAQTQWEIWDQDGTTTTYFDLNTWTTVKTDKTKVIEITQAGKTVKANLSLKSWQKDIDAVLAKNGLAPTSNPGTVQKVTVSESLKKSDTKKEIKKDTKKETKEKTKKETKTKISKDAKTVKIKKGQTVTEKITGTIPMNLYERGKTADVTILRPDGKTEMQQTAVGSKGKFEHLFRITDKTIPGKYEITISYAGMEVKKFTYEIRN</sequence>
<keyword evidence="2" id="KW-1185">Reference proteome</keyword>
<evidence type="ECO:0000313" key="2">
    <source>
        <dbReference type="Proteomes" id="UP000266745"/>
    </source>
</evidence>
<protein>
    <submittedName>
        <fullName evidence="1">Uncharacterized protein</fullName>
    </submittedName>
</protein>
<gene>
    <name evidence="1" type="ORF">SU86_000515</name>
</gene>
<dbReference type="AlphaFoldDB" id="A0A3G1B2E5"/>
<dbReference type="KEGG" id="tah:SU86_000515"/>
<proteinExistence type="predicted"/>
<dbReference type="Proteomes" id="UP000266745">
    <property type="component" value="Chromosome"/>
</dbReference>